<sequence>MWTSHLDMMMMMILQSLLMSCRYGISISTYSPYSRQSYPYMGMVQIHKLRSGNGGIGRSLIPENLEFIISDKQVEGYFSRVAELCKPVWKIQSAALEKLYTEQGI</sequence>
<gene>
    <name evidence="2" type="ORF">BT62DRAFT_545480</name>
</gene>
<organism evidence="2 3">
    <name type="scientific">Guyanagaster necrorhizus</name>
    <dbReference type="NCBI Taxonomy" id="856835"/>
    <lineage>
        <taxon>Eukaryota</taxon>
        <taxon>Fungi</taxon>
        <taxon>Dikarya</taxon>
        <taxon>Basidiomycota</taxon>
        <taxon>Agaricomycotina</taxon>
        <taxon>Agaricomycetes</taxon>
        <taxon>Agaricomycetidae</taxon>
        <taxon>Agaricales</taxon>
        <taxon>Marasmiineae</taxon>
        <taxon>Physalacriaceae</taxon>
        <taxon>Guyanagaster</taxon>
    </lineage>
</organism>
<keyword evidence="3" id="KW-1185">Reference proteome</keyword>
<dbReference type="AlphaFoldDB" id="A0A9P8AMZ2"/>
<accession>A0A9P8AMZ2</accession>
<feature type="chain" id="PRO_5040415617" evidence="1">
    <location>
        <begin position="27"/>
        <end position="105"/>
    </location>
</feature>
<dbReference type="EMBL" id="MU250562">
    <property type="protein sequence ID" value="KAG7441216.1"/>
    <property type="molecule type" value="Genomic_DNA"/>
</dbReference>
<proteinExistence type="predicted"/>
<name>A0A9P8AMZ2_9AGAR</name>
<dbReference type="RefSeq" id="XP_043034716.1">
    <property type="nucleotide sequence ID" value="XM_043181335.1"/>
</dbReference>
<dbReference type="GeneID" id="66103631"/>
<feature type="signal peptide" evidence="1">
    <location>
        <begin position="1"/>
        <end position="26"/>
    </location>
</feature>
<dbReference type="OrthoDB" id="417125at2759"/>
<evidence type="ECO:0000313" key="2">
    <source>
        <dbReference type="EMBL" id="KAG7441216.1"/>
    </source>
</evidence>
<protein>
    <submittedName>
        <fullName evidence="2">Uncharacterized protein</fullName>
    </submittedName>
</protein>
<keyword evidence="1" id="KW-0732">Signal</keyword>
<dbReference type="Proteomes" id="UP000812287">
    <property type="component" value="Unassembled WGS sequence"/>
</dbReference>
<evidence type="ECO:0000256" key="1">
    <source>
        <dbReference type="SAM" id="SignalP"/>
    </source>
</evidence>
<evidence type="ECO:0000313" key="3">
    <source>
        <dbReference type="Proteomes" id="UP000812287"/>
    </source>
</evidence>
<comment type="caution">
    <text evidence="2">The sequence shown here is derived from an EMBL/GenBank/DDBJ whole genome shotgun (WGS) entry which is preliminary data.</text>
</comment>
<reference evidence="2" key="1">
    <citation type="submission" date="2020-11" db="EMBL/GenBank/DDBJ databases">
        <title>Adaptations for nitrogen fixation in a non-lichenized fungal sporocarp promotes dispersal by wood-feeding termites.</title>
        <authorList>
            <consortium name="DOE Joint Genome Institute"/>
            <person name="Koch R.A."/>
            <person name="Yoon G."/>
            <person name="Arayal U."/>
            <person name="Lail K."/>
            <person name="Amirebrahimi M."/>
            <person name="Labutti K."/>
            <person name="Lipzen A."/>
            <person name="Riley R."/>
            <person name="Barry K."/>
            <person name="Henrissat B."/>
            <person name="Grigoriev I.V."/>
            <person name="Herr J.R."/>
            <person name="Aime M.C."/>
        </authorList>
    </citation>
    <scope>NUCLEOTIDE SEQUENCE</scope>
    <source>
        <strain evidence="2">MCA 3950</strain>
    </source>
</reference>